<organism evidence="1 2">
    <name type="scientific">Ralstonia pseudosolanacearum</name>
    <dbReference type="NCBI Taxonomy" id="1310165"/>
    <lineage>
        <taxon>Bacteria</taxon>
        <taxon>Pseudomonadati</taxon>
        <taxon>Pseudomonadota</taxon>
        <taxon>Betaproteobacteria</taxon>
        <taxon>Burkholderiales</taxon>
        <taxon>Burkholderiaceae</taxon>
        <taxon>Ralstonia</taxon>
        <taxon>Ralstonia solanacearum species complex</taxon>
    </lineage>
</organism>
<dbReference type="Gene3D" id="3.40.50.300">
    <property type="entry name" value="P-loop containing nucleotide triphosphate hydrolases"/>
    <property type="match status" value="1"/>
</dbReference>
<sequence>MSYSHRAIQAGYRINQIRIHHPAFKEALDGVGRVIQLGNNLEHPVGTCVIAPSGAGKSFLIESVQRNVCNWPFLRPESVLVASLKEAPTVAQIQEDLLADFNYAIPPRTGRKTNAALFNVLVASIEQHDIQLIAIDEYQHVFLSRKDEVRVAINDWIKRLMTKTSRPVLLSGTELLRGIEKADPQLTTRISSIFNLPEFQNDLDWRGVLNGFVTTTSDVDLSELNTYAKPIFHATKGVMRTLKSLIIEAAMIAIDAETAKVEKDHLRLGFLRLFGPGSSRGNPFA</sequence>
<evidence type="ECO:0000313" key="2">
    <source>
        <dbReference type="Proteomes" id="UP000271222"/>
    </source>
</evidence>
<dbReference type="Pfam" id="PF05621">
    <property type="entry name" value="TniB"/>
    <property type="match status" value="1"/>
</dbReference>
<protein>
    <recommendedName>
        <fullName evidence="3">Transposase</fullName>
    </recommendedName>
</protein>
<dbReference type="InterPro" id="IPR027417">
    <property type="entry name" value="P-loop_NTPase"/>
</dbReference>
<dbReference type="InterPro" id="IPR008868">
    <property type="entry name" value="TniB"/>
</dbReference>
<dbReference type="OrthoDB" id="8677218at2"/>
<dbReference type="AlphaFoldDB" id="A0A454TIJ6"/>
<dbReference type="RefSeq" id="WP_058908800.1">
    <property type="nucleotide sequence ID" value="NZ_JAAWVG010000078.1"/>
</dbReference>
<dbReference type="EMBL" id="RJTL01000082">
    <property type="protein sequence ID" value="RNL99761.1"/>
    <property type="molecule type" value="Genomic_DNA"/>
</dbReference>
<evidence type="ECO:0000313" key="1">
    <source>
        <dbReference type="EMBL" id="RNL99761.1"/>
    </source>
</evidence>
<dbReference type="SUPFAM" id="SSF52540">
    <property type="entry name" value="P-loop containing nucleoside triphosphate hydrolases"/>
    <property type="match status" value="1"/>
</dbReference>
<comment type="caution">
    <text evidence="1">The sequence shown here is derived from an EMBL/GenBank/DDBJ whole genome shotgun (WGS) entry which is preliminary data.</text>
</comment>
<name>A0A454TIJ6_9RALS</name>
<proteinExistence type="predicted"/>
<evidence type="ECO:0008006" key="3">
    <source>
        <dbReference type="Google" id="ProtNLM"/>
    </source>
</evidence>
<dbReference type="Proteomes" id="UP000271222">
    <property type="component" value="Unassembled WGS sequence"/>
</dbReference>
<reference evidence="1 2" key="1">
    <citation type="submission" date="2018-10" db="EMBL/GenBank/DDBJ databases">
        <title>Draft Genome Sequence of Ralstonia pseudosolanacearum (R. solanacearum phylotype I) Strain Tg03 Isolated from Luffa cylindrica in China.</title>
        <authorList>
            <person name="Yuan G.-Q."/>
            <person name="Li Q.-Q."/>
            <person name="Zhang Y.-W."/>
        </authorList>
    </citation>
    <scope>NUCLEOTIDE SEQUENCE [LARGE SCALE GENOMIC DNA]</scope>
    <source>
        <strain evidence="1 2">Tg03</strain>
    </source>
</reference>
<gene>
    <name evidence="1" type="ORF">EGA29_25580</name>
</gene>
<accession>A0A454TIJ6</accession>